<keyword evidence="2" id="KW-1185">Reference proteome</keyword>
<dbReference type="Proteomes" id="UP000653308">
    <property type="component" value="Unassembled WGS sequence"/>
</dbReference>
<name>A0ABQ2ZZH1_9ACTN</name>
<evidence type="ECO:0000313" key="2">
    <source>
        <dbReference type="Proteomes" id="UP000653308"/>
    </source>
</evidence>
<organism evidence="1 2">
    <name type="scientific">Streptomyces djakartensis</name>
    <dbReference type="NCBI Taxonomy" id="68193"/>
    <lineage>
        <taxon>Bacteria</taxon>
        <taxon>Bacillati</taxon>
        <taxon>Actinomycetota</taxon>
        <taxon>Actinomycetes</taxon>
        <taxon>Kitasatosporales</taxon>
        <taxon>Streptomycetaceae</taxon>
        <taxon>Streptomyces</taxon>
    </lineage>
</organism>
<comment type="caution">
    <text evidence="1">The sequence shown here is derived from an EMBL/GenBank/DDBJ whole genome shotgun (WGS) entry which is preliminary data.</text>
</comment>
<sequence>MTTHQNLPADLTPERRAHLLRNRADNYSPKPEYDQALEQMAKDPAYADSLTPTMRMSLAYYADDKAAHEDLNS</sequence>
<accession>A0ABQ2ZZH1</accession>
<proteinExistence type="predicted"/>
<protein>
    <submittedName>
        <fullName evidence="1">Uncharacterized protein</fullName>
    </submittedName>
</protein>
<dbReference type="EMBL" id="BMWE01000010">
    <property type="protein sequence ID" value="GGY27554.1"/>
    <property type="molecule type" value="Genomic_DNA"/>
</dbReference>
<gene>
    <name evidence="1" type="ORF">GCM10010384_38330</name>
</gene>
<evidence type="ECO:0000313" key="1">
    <source>
        <dbReference type="EMBL" id="GGY27554.1"/>
    </source>
</evidence>
<reference evidence="2" key="1">
    <citation type="journal article" date="2019" name="Int. J. Syst. Evol. Microbiol.">
        <title>The Global Catalogue of Microorganisms (GCM) 10K type strain sequencing project: providing services to taxonomists for standard genome sequencing and annotation.</title>
        <authorList>
            <consortium name="The Broad Institute Genomics Platform"/>
            <consortium name="The Broad Institute Genome Sequencing Center for Infectious Disease"/>
            <person name="Wu L."/>
            <person name="Ma J."/>
        </authorList>
    </citation>
    <scope>NUCLEOTIDE SEQUENCE [LARGE SCALE GENOMIC DNA]</scope>
    <source>
        <strain evidence="2">JCM 4957</strain>
    </source>
</reference>
<dbReference type="RefSeq" id="WP_190199069.1">
    <property type="nucleotide sequence ID" value="NZ_BMWE01000010.1"/>
</dbReference>